<dbReference type="InterPro" id="IPR026755">
    <property type="entry name" value="Fam221a/b"/>
</dbReference>
<keyword evidence="3" id="KW-1185">Reference proteome</keyword>
<dbReference type="Proteomes" id="UP000504623">
    <property type="component" value="Unplaced"/>
</dbReference>
<feature type="region of interest" description="Disordered" evidence="2">
    <location>
        <begin position="522"/>
        <end position="552"/>
    </location>
</feature>
<feature type="compositionally biased region" description="Basic and acidic residues" evidence="2">
    <location>
        <begin position="1"/>
        <end position="22"/>
    </location>
</feature>
<feature type="region of interest" description="Disordered" evidence="2">
    <location>
        <begin position="1"/>
        <end position="225"/>
    </location>
</feature>
<gene>
    <name evidence="4" type="primary">FAM221B</name>
</gene>
<evidence type="ECO:0000256" key="1">
    <source>
        <dbReference type="ARBA" id="ARBA00011026"/>
    </source>
</evidence>
<feature type="compositionally biased region" description="Polar residues" evidence="2">
    <location>
        <begin position="266"/>
        <end position="276"/>
    </location>
</feature>
<protein>
    <submittedName>
        <fullName evidence="4">Protein FAM221B</fullName>
    </submittedName>
</protein>
<feature type="compositionally biased region" description="Polar residues" evidence="2">
    <location>
        <begin position="543"/>
        <end position="552"/>
    </location>
</feature>
<dbReference type="GeneID" id="102817505"/>
<name>A0A9B0WQ83_CHRAS</name>
<comment type="similarity">
    <text evidence="1">Belongs to the FAM221 family.</text>
</comment>
<dbReference type="PANTHER" id="PTHR31214:SF3">
    <property type="entry name" value="PROTEIN FAM221B"/>
    <property type="match status" value="1"/>
</dbReference>
<dbReference type="CTD" id="392307"/>
<feature type="compositionally biased region" description="Polar residues" evidence="2">
    <location>
        <begin position="131"/>
        <end position="150"/>
    </location>
</feature>
<evidence type="ECO:0000313" key="4">
    <source>
        <dbReference type="RefSeq" id="XP_006863237.1"/>
    </source>
</evidence>
<evidence type="ECO:0000256" key="2">
    <source>
        <dbReference type="SAM" id="MobiDB-lite"/>
    </source>
</evidence>
<dbReference type="AlphaFoldDB" id="A0A9B0WQ83"/>
<feature type="compositionally biased region" description="Polar residues" evidence="2">
    <location>
        <begin position="168"/>
        <end position="183"/>
    </location>
</feature>
<dbReference type="RefSeq" id="XP_006863237.1">
    <property type="nucleotide sequence ID" value="XM_006863175.1"/>
</dbReference>
<dbReference type="PANTHER" id="PTHR31214">
    <property type="entry name" value="PROTEIN FAM221A-RELATED"/>
    <property type="match status" value="1"/>
</dbReference>
<sequence length="552" mass="61087">MAPDRGGAEGPKRGSSRADPRLHFPTPGCDLRSLREQDAGVDLARAPERRSAGPVVDMQMETDTVTEDSQTTLAIEEHPSSKAPSTKDLQEPPTSEAPLESLISETLLQPHIPESPLGSFTSEIPVETHTSETPLETHTSKTVLESSISKTPLEHHTSESLVVPPTPKTHTSETLLEAQSSAISLEHASSETPSKPFIAEGPENSPIFKGSEKLSFHPSASSFNYNTQREGLYSESSSNDVPWTRKVTLDAPDPMILKKQALSGHLVQTQKDTSAGQKEEAEEDKERVVASDSRAHTPQPGHQLGNTDHPVGPAKQSDVVEVAKAKHREQFGAQVNHLFHWEKHAALSAIQTGLYIGWRCPHYLWDCFRIGDESKCFCGHLLKVHRIISDISVPCGVAQCRCLLFCFIPSHPEEVGEFWLTRRAAFDPKAWRAQCRCKHSHEDHVATGSHPCRHKGCCCNCFESNFLCAACDRRWEEHETFFETEETRRRGGRSHGADYVPFAEMPALREAVLRNSDFVALESQRPSGHPSSRPGSPGLPGTDNANTWRRPW</sequence>
<proteinExistence type="inferred from homology"/>
<evidence type="ECO:0000313" key="3">
    <source>
        <dbReference type="Proteomes" id="UP000504623"/>
    </source>
</evidence>
<feature type="compositionally biased region" description="Low complexity" evidence="2">
    <location>
        <begin position="526"/>
        <end position="541"/>
    </location>
</feature>
<feature type="region of interest" description="Disordered" evidence="2">
    <location>
        <begin position="262"/>
        <end position="311"/>
    </location>
</feature>
<dbReference type="OrthoDB" id="196393at2759"/>
<feature type="compositionally biased region" description="Polar residues" evidence="2">
    <location>
        <begin position="61"/>
        <end position="73"/>
    </location>
</feature>
<accession>A0A9B0WQ83</accession>
<reference evidence="4" key="1">
    <citation type="submission" date="2025-08" db="UniProtKB">
        <authorList>
            <consortium name="RefSeq"/>
        </authorList>
    </citation>
    <scope>IDENTIFICATION</scope>
    <source>
        <tissue evidence="4">Spleen</tissue>
    </source>
</reference>
<dbReference type="Pfam" id="PF14753">
    <property type="entry name" value="FAM221"/>
    <property type="match status" value="1"/>
</dbReference>
<feature type="compositionally biased region" description="Basic and acidic residues" evidence="2">
    <location>
        <begin position="284"/>
        <end position="295"/>
    </location>
</feature>
<organism evidence="3 4">
    <name type="scientific">Chrysochloris asiatica</name>
    <name type="common">Cape golden mole</name>
    <dbReference type="NCBI Taxonomy" id="185453"/>
    <lineage>
        <taxon>Eukaryota</taxon>
        <taxon>Metazoa</taxon>
        <taxon>Chordata</taxon>
        <taxon>Craniata</taxon>
        <taxon>Vertebrata</taxon>
        <taxon>Euteleostomi</taxon>
        <taxon>Mammalia</taxon>
        <taxon>Eutheria</taxon>
        <taxon>Afrotheria</taxon>
        <taxon>Chrysochloridae</taxon>
        <taxon>Chrysochlorinae</taxon>
        <taxon>Chrysochloris</taxon>
    </lineage>
</organism>